<gene>
    <name evidence="1" type="ORF">ASZ90_012364</name>
</gene>
<organism evidence="1">
    <name type="scientific">hydrocarbon metagenome</name>
    <dbReference type="NCBI Taxonomy" id="938273"/>
    <lineage>
        <taxon>unclassified sequences</taxon>
        <taxon>metagenomes</taxon>
        <taxon>ecological metagenomes</taxon>
    </lineage>
</organism>
<proteinExistence type="predicted"/>
<comment type="caution">
    <text evidence="1">The sequence shown here is derived from an EMBL/GenBank/DDBJ whole genome shotgun (WGS) entry which is preliminary data.</text>
</comment>
<reference evidence="1" key="1">
    <citation type="journal article" date="2015" name="Proc. Natl. Acad. Sci. U.S.A.">
        <title>Networks of energetic and metabolic interactions define dynamics in microbial communities.</title>
        <authorList>
            <person name="Embree M."/>
            <person name="Liu J.K."/>
            <person name="Al-Bassam M.M."/>
            <person name="Zengler K."/>
        </authorList>
    </citation>
    <scope>NUCLEOTIDE SEQUENCE</scope>
</reference>
<name>A0A0W8FAQ3_9ZZZZ</name>
<protein>
    <submittedName>
        <fullName evidence="1">Uncharacterized protein</fullName>
    </submittedName>
</protein>
<dbReference type="EMBL" id="LNQE01001412">
    <property type="protein sequence ID" value="KUG17944.1"/>
    <property type="molecule type" value="Genomic_DNA"/>
</dbReference>
<accession>A0A0W8FAQ3</accession>
<evidence type="ECO:0000313" key="1">
    <source>
        <dbReference type="EMBL" id="KUG17944.1"/>
    </source>
</evidence>
<sequence length="40" mass="4338">MQSLPLDSPSFKDRSILRSFDVAFLVAVLGEVPDRSACLG</sequence>
<dbReference type="AlphaFoldDB" id="A0A0W8FAQ3"/>